<organism evidence="1">
    <name type="scientific">Menopon gallinae</name>
    <name type="common">poultry shaft louse</name>
    <dbReference type="NCBI Taxonomy" id="328185"/>
    <lineage>
        <taxon>Eukaryota</taxon>
        <taxon>Metazoa</taxon>
        <taxon>Ecdysozoa</taxon>
        <taxon>Arthropoda</taxon>
        <taxon>Hexapoda</taxon>
        <taxon>Insecta</taxon>
        <taxon>Pterygota</taxon>
        <taxon>Neoptera</taxon>
        <taxon>Paraneoptera</taxon>
        <taxon>Psocodea</taxon>
        <taxon>Troctomorpha</taxon>
        <taxon>Phthiraptera</taxon>
        <taxon>Amblycera</taxon>
        <taxon>Menoponidae</taxon>
        <taxon>Menopon</taxon>
    </lineage>
</organism>
<proteinExistence type="predicted"/>
<reference evidence="1" key="1">
    <citation type="journal article" date="2024" name="Gigascience">
        <title>Chromosome-level genome of the poultry shaft louse Menopon gallinae provides insight into the host-switching and adaptive evolution of parasitic lice.</title>
        <authorList>
            <person name="Xu Y."/>
            <person name="Ma L."/>
            <person name="Liu S."/>
            <person name="Liang Y."/>
            <person name="Liu Q."/>
            <person name="He Z."/>
            <person name="Tian L."/>
            <person name="Duan Y."/>
            <person name="Cai W."/>
            <person name="Li H."/>
            <person name="Song F."/>
        </authorList>
    </citation>
    <scope>NUCLEOTIDE SEQUENCE</scope>
    <source>
        <strain evidence="1">Cailab_2023a</strain>
    </source>
</reference>
<evidence type="ECO:0000313" key="1">
    <source>
        <dbReference type="EMBL" id="KAL0275526.1"/>
    </source>
</evidence>
<sequence length="143" mass="16427">MPSLSRRKRIAPDIKNGPQLVPDRYRIKPERAHRIYDFICRYLGNNTVPDGQHPQSEIGRLTAGKGKTQNTRKCPRRTVISSLQWYENRNELSNVHPGRGLTNSRMSRTWMTTTTASVSDFTVIHLQSADSNLSDHRLTNQQQ</sequence>
<comment type="caution">
    <text evidence="1">The sequence shown here is derived from an EMBL/GenBank/DDBJ whole genome shotgun (WGS) entry which is preliminary data.</text>
</comment>
<name>A0AAW2I181_9NEOP</name>
<dbReference type="EMBL" id="JARGDH010000002">
    <property type="protein sequence ID" value="KAL0275526.1"/>
    <property type="molecule type" value="Genomic_DNA"/>
</dbReference>
<protein>
    <submittedName>
        <fullName evidence="1">Uncharacterized protein</fullName>
    </submittedName>
</protein>
<dbReference type="AlphaFoldDB" id="A0AAW2I181"/>
<accession>A0AAW2I181</accession>
<gene>
    <name evidence="1" type="ORF">PYX00_003349</name>
</gene>